<evidence type="ECO:0000256" key="7">
    <source>
        <dbReference type="ARBA" id="ARBA00022927"/>
    </source>
</evidence>
<evidence type="ECO:0000256" key="5">
    <source>
        <dbReference type="ARBA" id="ARBA00022519"/>
    </source>
</evidence>
<gene>
    <name evidence="11" type="ORF">C8N30_2156</name>
</gene>
<dbReference type="GO" id="GO:0005886">
    <property type="term" value="C:plasma membrane"/>
    <property type="evidence" value="ECO:0007669"/>
    <property type="project" value="UniProtKB-SubCell"/>
</dbReference>
<keyword evidence="4" id="KW-1003">Cell membrane</keyword>
<evidence type="ECO:0000256" key="10">
    <source>
        <dbReference type="SAM" id="Phobius"/>
    </source>
</evidence>
<evidence type="ECO:0000256" key="8">
    <source>
        <dbReference type="ARBA" id="ARBA00022989"/>
    </source>
</evidence>
<keyword evidence="8 10" id="KW-1133">Transmembrane helix</keyword>
<evidence type="ECO:0000256" key="2">
    <source>
        <dbReference type="ARBA" id="ARBA00010637"/>
    </source>
</evidence>
<dbReference type="SUPFAM" id="SSF103054">
    <property type="entry name" value="General secretion pathway protein M, EpsM"/>
    <property type="match status" value="1"/>
</dbReference>
<feature type="transmembrane region" description="Helical" evidence="10">
    <location>
        <begin position="6"/>
        <end position="24"/>
    </location>
</feature>
<dbReference type="EMBL" id="RAQK01000001">
    <property type="protein sequence ID" value="RKE97545.1"/>
    <property type="molecule type" value="Genomic_DNA"/>
</dbReference>
<evidence type="ECO:0000256" key="3">
    <source>
        <dbReference type="ARBA" id="ARBA00022448"/>
    </source>
</evidence>
<proteinExistence type="inferred from homology"/>
<evidence type="ECO:0000256" key="9">
    <source>
        <dbReference type="ARBA" id="ARBA00023136"/>
    </source>
</evidence>
<organism evidence="11 12">
    <name type="scientific">Sulfitobacter guttiformis</name>
    <dbReference type="NCBI Taxonomy" id="74349"/>
    <lineage>
        <taxon>Bacteria</taxon>
        <taxon>Pseudomonadati</taxon>
        <taxon>Pseudomonadota</taxon>
        <taxon>Alphaproteobacteria</taxon>
        <taxon>Rhodobacterales</taxon>
        <taxon>Roseobacteraceae</taxon>
        <taxon>Sulfitobacter</taxon>
    </lineage>
</organism>
<keyword evidence="7" id="KW-0653">Protein transport</keyword>
<keyword evidence="3" id="KW-0813">Transport</keyword>
<evidence type="ECO:0000313" key="11">
    <source>
        <dbReference type="EMBL" id="RKE97545.1"/>
    </source>
</evidence>
<keyword evidence="5" id="KW-0997">Cell inner membrane</keyword>
<reference evidence="11 12" key="1">
    <citation type="submission" date="2018-09" db="EMBL/GenBank/DDBJ databases">
        <title>Genomic Encyclopedia of Archaeal and Bacterial Type Strains, Phase II (KMG-II): from individual species to whole genera.</title>
        <authorList>
            <person name="Goeker M."/>
        </authorList>
    </citation>
    <scope>NUCLEOTIDE SEQUENCE [LARGE SCALE GENOMIC DNA]</scope>
    <source>
        <strain evidence="11 12">DSM 11458</strain>
    </source>
</reference>
<comment type="similarity">
    <text evidence="2">Belongs to the GSP M family.</text>
</comment>
<protein>
    <submittedName>
        <fullName evidence="11">Type II secretory pathway component PulM</fullName>
    </submittedName>
</protein>
<dbReference type="Proteomes" id="UP000284407">
    <property type="component" value="Unassembled WGS sequence"/>
</dbReference>
<accession>A0A420DTH6</accession>
<comment type="subcellular location">
    <subcellularLocation>
        <location evidence="1">Cell inner membrane</location>
        <topology evidence="1">Single-pass membrane protein</topology>
    </subcellularLocation>
</comment>
<dbReference type="GO" id="GO:0015627">
    <property type="term" value="C:type II protein secretion system complex"/>
    <property type="evidence" value="ECO:0007669"/>
    <property type="project" value="InterPro"/>
</dbReference>
<keyword evidence="12" id="KW-1185">Reference proteome</keyword>
<dbReference type="STRING" id="1443111.Z949_218"/>
<dbReference type="GO" id="GO:0015628">
    <property type="term" value="P:protein secretion by the type II secretion system"/>
    <property type="evidence" value="ECO:0007669"/>
    <property type="project" value="InterPro"/>
</dbReference>
<evidence type="ECO:0000256" key="4">
    <source>
        <dbReference type="ARBA" id="ARBA00022475"/>
    </source>
</evidence>
<dbReference type="InterPro" id="IPR007690">
    <property type="entry name" value="T2SS_GspM"/>
</dbReference>
<evidence type="ECO:0000256" key="6">
    <source>
        <dbReference type="ARBA" id="ARBA00022692"/>
    </source>
</evidence>
<name>A0A420DTH6_9RHOB</name>
<sequence length="139" mass="14580">MVLGGGGVLVMLGLWLYVWQPLMVEREAQSARIAGYLSTLQIARAAASGAPVIAPVAASTTPIGPRVTQSAEEAGIPLARLDPDGERLRITVAKAGFAEVTSWIASLEASSGVRAVAVEMDRLTEPGQISLRLTLEDVQ</sequence>
<dbReference type="Gene3D" id="3.30.1360.100">
    <property type="entry name" value="General secretion pathway protein M, EpsM"/>
    <property type="match status" value="1"/>
</dbReference>
<evidence type="ECO:0000256" key="1">
    <source>
        <dbReference type="ARBA" id="ARBA00004377"/>
    </source>
</evidence>
<keyword evidence="6 10" id="KW-0812">Transmembrane</keyword>
<comment type="caution">
    <text evidence="11">The sequence shown here is derived from an EMBL/GenBank/DDBJ whole genome shotgun (WGS) entry which is preliminary data.</text>
</comment>
<dbReference type="AlphaFoldDB" id="A0A420DTH6"/>
<keyword evidence="9 10" id="KW-0472">Membrane</keyword>
<dbReference type="Pfam" id="PF04612">
    <property type="entry name" value="T2SSM"/>
    <property type="match status" value="1"/>
</dbReference>
<dbReference type="InterPro" id="IPR023229">
    <property type="entry name" value="T2SS_M_periplasmic_sf"/>
</dbReference>
<evidence type="ECO:0000313" key="12">
    <source>
        <dbReference type="Proteomes" id="UP000284407"/>
    </source>
</evidence>